<sequence length="637" mass="68445">MQRIAWLIPVLPLLGSAFHGLLGKRAGKAAVTAVALGTVGASFVLALALFFAAKAAPGHRLDLAYFDWMAVGDLKVPFGLVFDPLSSVMALVVAGIGLLIHLYSVGYMWEEEGYARYFCYLNLFVFFMLTLVLGSSLPLLFVGWEGVGLCSYLLIGYYIETDYAPAAGLKAFLFNRVGDLGMIVGMMALFASFGTLTVGEILGKAGHLAPEAGFGVLTFATLMMFVGATGKSAQIPLYLWLPDAMAGPTPVSALIHAATMVTSGIYLICRMAPLYELAPTTLTVVAWTGGITALFAATIGLFQRDIKKVLAYSTVSQLGYMFLGLGAAGFAAGFFHVFTHAWFKALLFLGAGSVIHGLHHQQDLFRMGGLKEKMPVTFWTMLIATLCIMGFPGTSGFFSKDEILYLAYLKSPALYVIGLLGAVCTAFYMWRLMGLAFWGKPRDPHAYEHAHESPWTMTLPLALLAAGALLAGLLGLPRIWGGSFAIEGWLEPALAFGKAEAPEAAEHGSHALAWGLMALSTTLALAGGLAGFLIYRKGPAGEEAFAGRNPRLYRVLANKYFVDEGVEAGLLAPVRWIGNLAWKFFDVILIDGIGVNLPGALTRIAGDFTARTQTGRVRNYALGMAFGTVLLLWIFLR</sequence>
<feature type="transmembrane region" description="Helical" evidence="6">
    <location>
        <begin position="413"/>
        <end position="438"/>
    </location>
</feature>
<dbReference type="PANTHER" id="PTHR42829">
    <property type="entry name" value="NADH-UBIQUINONE OXIDOREDUCTASE CHAIN 5"/>
    <property type="match status" value="1"/>
</dbReference>
<dbReference type="InterPro" id="IPR003945">
    <property type="entry name" value="NU5C-like"/>
</dbReference>
<feature type="domain" description="NADH:quinone oxidoreductase/Mrp antiporter transmembrane" evidence="7">
    <location>
        <begin position="136"/>
        <end position="420"/>
    </location>
</feature>
<feature type="transmembrane region" description="Helical" evidence="6">
    <location>
        <begin position="619"/>
        <end position="636"/>
    </location>
</feature>
<feature type="transmembrane region" description="Helical" evidence="6">
    <location>
        <begin position="459"/>
        <end position="480"/>
    </location>
</feature>
<dbReference type="InterPro" id="IPR001516">
    <property type="entry name" value="Proton_antipo_N"/>
</dbReference>
<dbReference type="AlphaFoldDB" id="A0AA48GVF9"/>
<feature type="transmembrane region" description="Helical" evidence="6">
    <location>
        <begin position="88"/>
        <end position="105"/>
    </location>
</feature>
<feature type="transmembrane region" description="Helical" evidence="6">
    <location>
        <begin position="281"/>
        <end position="302"/>
    </location>
</feature>
<keyword evidence="2 5" id="KW-0812">Transmembrane</keyword>
<dbReference type="EMBL" id="AP027080">
    <property type="protein sequence ID" value="BDU74792.1"/>
    <property type="molecule type" value="Genomic_DNA"/>
</dbReference>
<proteinExistence type="predicted"/>
<name>A0AA48GVF9_9BACT</name>
<feature type="transmembrane region" description="Helical" evidence="6">
    <location>
        <begin position="180"/>
        <end position="202"/>
    </location>
</feature>
<evidence type="ECO:0000259" key="8">
    <source>
        <dbReference type="Pfam" id="PF00662"/>
    </source>
</evidence>
<dbReference type="GO" id="GO:0003954">
    <property type="term" value="F:NADH dehydrogenase activity"/>
    <property type="evidence" value="ECO:0007669"/>
    <property type="project" value="TreeGrafter"/>
</dbReference>
<feature type="transmembrane region" description="Helical" evidence="6">
    <location>
        <begin position="117"/>
        <end position="135"/>
    </location>
</feature>
<keyword evidence="3 6" id="KW-1133">Transmembrane helix</keyword>
<dbReference type="GO" id="GO:0008137">
    <property type="term" value="F:NADH dehydrogenase (ubiquinone) activity"/>
    <property type="evidence" value="ECO:0007669"/>
    <property type="project" value="InterPro"/>
</dbReference>
<dbReference type="GO" id="GO:0012505">
    <property type="term" value="C:endomembrane system"/>
    <property type="evidence" value="ECO:0007669"/>
    <property type="project" value="UniProtKB-SubCell"/>
</dbReference>
<reference evidence="10" key="1">
    <citation type="journal article" date="2023" name="Int. J. Syst. Evol. Microbiol.">
        <title>Mesoterricola silvestris gen. nov., sp. nov., Mesoterricola sediminis sp. nov., Geothrix oryzae sp. nov., Geothrix edaphica sp. nov., Geothrix rubra sp. nov., and Geothrix limicola sp. nov., six novel members of Acidobacteriota isolated from soils.</title>
        <authorList>
            <person name="Itoh H."/>
            <person name="Sugisawa Y."/>
            <person name="Mise K."/>
            <person name="Xu Z."/>
            <person name="Kuniyasu M."/>
            <person name="Ushijima N."/>
            <person name="Kawano K."/>
            <person name="Kobayashi E."/>
            <person name="Shiratori Y."/>
            <person name="Masuda Y."/>
            <person name="Senoo K."/>
        </authorList>
    </citation>
    <scope>NUCLEOTIDE SEQUENCE [LARGE SCALE GENOMIC DNA]</scope>
    <source>
        <strain evidence="10">W79</strain>
    </source>
</reference>
<keyword evidence="10" id="KW-1185">Reference proteome</keyword>
<gene>
    <name evidence="9" type="primary">nuoL-1_1</name>
    <name evidence="9" type="ORF">METEAL_39660</name>
</gene>
<dbReference type="PRINTS" id="PR01435">
    <property type="entry name" value="NPOXDRDTASE5"/>
</dbReference>
<evidence type="ECO:0000256" key="1">
    <source>
        <dbReference type="ARBA" id="ARBA00004127"/>
    </source>
</evidence>
<dbReference type="GO" id="GO:0015990">
    <property type="term" value="P:electron transport coupled proton transport"/>
    <property type="evidence" value="ECO:0007669"/>
    <property type="project" value="TreeGrafter"/>
</dbReference>
<dbReference type="Pfam" id="PF00361">
    <property type="entry name" value="Proton_antipo_M"/>
    <property type="match status" value="1"/>
</dbReference>
<dbReference type="Pfam" id="PF00662">
    <property type="entry name" value="Proton_antipo_N"/>
    <property type="match status" value="1"/>
</dbReference>
<organism evidence="9 10">
    <name type="scientific">Mesoterricola silvestris</name>
    <dbReference type="NCBI Taxonomy" id="2927979"/>
    <lineage>
        <taxon>Bacteria</taxon>
        <taxon>Pseudomonadati</taxon>
        <taxon>Acidobacteriota</taxon>
        <taxon>Holophagae</taxon>
        <taxon>Holophagales</taxon>
        <taxon>Holophagaceae</taxon>
        <taxon>Mesoterricola</taxon>
    </lineage>
</organism>
<evidence type="ECO:0000259" key="7">
    <source>
        <dbReference type="Pfam" id="PF00361"/>
    </source>
</evidence>
<dbReference type="Proteomes" id="UP001238179">
    <property type="component" value="Chromosome"/>
</dbReference>
<evidence type="ECO:0000256" key="6">
    <source>
        <dbReference type="SAM" id="Phobius"/>
    </source>
</evidence>
<evidence type="ECO:0000313" key="9">
    <source>
        <dbReference type="EMBL" id="BDU74792.1"/>
    </source>
</evidence>
<feature type="domain" description="NADH-Ubiquinone oxidoreductase (complex I) chain 5 N-terminal" evidence="8">
    <location>
        <begin position="68"/>
        <end position="118"/>
    </location>
</feature>
<evidence type="ECO:0000256" key="5">
    <source>
        <dbReference type="RuleBase" id="RU000320"/>
    </source>
</evidence>
<accession>A0AA48GVF9</accession>
<evidence type="ECO:0000256" key="4">
    <source>
        <dbReference type="ARBA" id="ARBA00023136"/>
    </source>
</evidence>
<dbReference type="PRINTS" id="PR01434">
    <property type="entry name" value="NADHDHGNASE5"/>
</dbReference>
<evidence type="ECO:0000313" key="10">
    <source>
        <dbReference type="Proteomes" id="UP001238179"/>
    </source>
</evidence>
<dbReference type="InterPro" id="IPR018393">
    <property type="entry name" value="NADHpl_OxRdtase_5_subgr"/>
</dbReference>
<feature type="transmembrane region" description="Helical" evidence="6">
    <location>
        <begin position="309"/>
        <end position="335"/>
    </location>
</feature>
<dbReference type="GO" id="GO:0016020">
    <property type="term" value="C:membrane"/>
    <property type="evidence" value="ECO:0007669"/>
    <property type="project" value="UniProtKB-SubCell"/>
</dbReference>
<evidence type="ECO:0000256" key="2">
    <source>
        <dbReference type="ARBA" id="ARBA00022692"/>
    </source>
</evidence>
<protein>
    <submittedName>
        <fullName evidence="9">NADH-quinone oxidoreductase subunit L</fullName>
    </submittedName>
</protein>
<dbReference type="RefSeq" id="WP_316413466.1">
    <property type="nucleotide sequence ID" value="NZ_AP027080.1"/>
</dbReference>
<evidence type="ECO:0000256" key="3">
    <source>
        <dbReference type="ARBA" id="ARBA00022989"/>
    </source>
</evidence>
<dbReference type="NCBIfam" id="NF005141">
    <property type="entry name" value="PRK06590.1"/>
    <property type="match status" value="1"/>
</dbReference>
<dbReference type="GO" id="GO:0042773">
    <property type="term" value="P:ATP synthesis coupled electron transport"/>
    <property type="evidence" value="ECO:0007669"/>
    <property type="project" value="InterPro"/>
</dbReference>
<feature type="transmembrane region" description="Helical" evidence="6">
    <location>
        <begin position="30"/>
        <end position="51"/>
    </location>
</feature>
<dbReference type="KEGG" id="msil:METEAL_39660"/>
<dbReference type="Gene3D" id="1.20.5.2700">
    <property type="match status" value="1"/>
</dbReference>
<dbReference type="PANTHER" id="PTHR42829:SF2">
    <property type="entry name" value="NADH-UBIQUINONE OXIDOREDUCTASE CHAIN 5"/>
    <property type="match status" value="1"/>
</dbReference>
<feature type="transmembrane region" description="Helical" evidence="6">
    <location>
        <begin position="511"/>
        <end position="535"/>
    </location>
</feature>
<feature type="transmembrane region" description="Helical" evidence="6">
    <location>
        <begin position="253"/>
        <end position="275"/>
    </location>
</feature>
<feature type="transmembrane region" description="Helical" evidence="6">
    <location>
        <begin position="378"/>
        <end position="398"/>
    </location>
</feature>
<dbReference type="NCBIfam" id="TIGR01974">
    <property type="entry name" value="NDH_I_L"/>
    <property type="match status" value="1"/>
</dbReference>
<keyword evidence="4 6" id="KW-0472">Membrane</keyword>
<dbReference type="InterPro" id="IPR001750">
    <property type="entry name" value="ND/Mrp_TM"/>
</dbReference>
<feature type="transmembrane region" description="Helical" evidence="6">
    <location>
        <begin position="214"/>
        <end position="241"/>
    </location>
</feature>
<comment type="subcellular location">
    <subcellularLocation>
        <location evidence="1">Endomembrane system</location>
        <topology evidence="1">Multi-pass membrane protein</topology>
    </subcellularLocation>
    <subcellularLocation>
        <location evidence="5">Membrane</location>
        <topology evidence="5">Multi-pass membrane protein</topology>
    </subcellularLocation>
</comment>